<name>A0A3A9JHP9_9PROT</name>
<dbReference type="GO" id="GO:0016787">
    <property type="term" value="F:hydrolase activity"/>
    <property type="evidence" value="ECO:0007669"/>
    <property type="project" value="UniProtKB-KW"/>
</dbReference>
<dbReference type="SUPFAM" id="SSF53474">
    <property type="entry name" value="alpha/beta-Hydrolases"/>
    <property type="match status" value="1"/>
</dbReference>
<dbReference type="InParanoid" id="A0A3A9JHP9"/>
<dbReference type="Proteomes" id="UP000274097">
    <property type="component" value="Unassembled WGS sequence"/>
</dbReference>
<dbReference type="EMBL" id="RAQU01000058">
    <property type="protein sequence ID" value="RKK04045.1"/>
    <property type="molecule type" value="Genomic_DNA"/>
</dbReference>
<keyword evidence="2" id="KW-0378">Hydrolase</keyword>
<evidence type="ECO:0000313" key="3">
    <source>
        <dbReference type="EMBL" id="RMI20221.1"/>
    </source>
</evidence>
<dbReference type="Pfam" id="PF12146">
    <property type="entry name" value="Hydrolase_4"/>
    <property type="match status" value="1"/>
</dbReference>
<evidence type="ECO:0000259" key="1">
    <source>
        <dbReference type="Pfam" id="PF12146"/>
    </source>
</evidence>
<dbReference type="OrthoDB" id="9785076at2"/>
<dbReference type="EMBL" id="RFLX01000013">
    <property type="protein sequence ID" value="RMI20221.1"/>
    <property type="molecule type" value="Genomic_DNA"/>
</dbReference>
<gene>
    <name evidence="2" type="ORF">D6Z83_11325</name>
    <name evidence="3" type="ORF">EBE87_17250</name>
</gene>
<keyword evidence="4" id="KW-1185">Reference proteome</keyword>
<reference evidence="2 5" key="1">
    <citation type="submission" date="2018-09" db="EMBL/GenBank/DDBJ databases">
        <title>Roseomonas sp. nov., isolated from feces of Tibetan antelopes in the Qinghai-Tibet plateau, China.</title>
        <authorList>
            <person name="Tian Z."/>
        </authorList>
    </citation>
    <scope>NUCLEOTIDE SEQUENCE [LARGE SCALE GENOMIC DNA]</scope>
    <source>
        <strain evidence="3 4">Z23</strain>
        <strain evidence="2 5">Z24</strain>
    </source>
</reference>
<sequence>MPWRRPSSMPGEEAVLIACADGLRLGGHLWPAQGPSRGAVVVNAATGVLARYYHRYARFLSAHGFDVLTYDYRGIGASRPEKLRGCGYRWHQWGTLDCDAALRFMQQRRPGLPLHVVGHSIGGFLPGFAAGAPAIDRILTVGAQYAYWRDYRAAERARLFLKWHVAMPLMTTLCGYFPGRRLGWLEDLPAGVANEWSFRRARMELNLPPPQRQPVLARFAAVTAPVLAVIVADDALGTAQAIRRGLRYYRNAPRQEVVLAPADLGVAQVGHFGLFHARFERSFWADSLAWLQHGTNPWAAGGQPGRAA</sequence>
<accession>A0A3A9JHP9</accession>
<dbReference type="InterPro" id="IPR017208">
    <property type="entry name" value="UCP037442_abhydr"/>
</dbReference>
<dbReference type="Proteomes" id="UP000278036">
    <property type="component" value="Unassembled WGS sequence"/>
</dbReference>
<dbReference type="InterPro" id="IPR029058">
    <property type="entry name" value="AB_hydrolase_fold"/>
</dbReference>
<dbReference type="AlphaFoldDB" id="A0A3A9JHP9"/>
<dbReference type="Gene3D" id="3.40.50.1820">
    <property type="entry name" value="alpha/beta hydrolase"/>
    <property type="match status" value="1"/>
</dbReference>
<evidence type="ECO:0000313" key="2">
    <source>
        <dbReference type="EMBL" id="RKK04045.1"/>
    </source>
</evidence>
<evidence type="ECO:0000313" key="4">
    <source>
        <dbReference type="Proteomes" id="UP000274097"/>
    </source>
</evidence>
<feature type="domain" description="Serine aminopeptidase S33" evidence="1">
    <location>
        <begin position="36"/>
        <end position="150"/>
    </location>
</feature>
<comment type="caution">
    <text evidence="2">The sequence shown here is derived from an EMBL/GenBank/DDBJ whole genome shotgun (WGS) entry which is preliminary data.</text>
</comment>
<evidence type="ECO:0000313" key="5">
    <source>
        <dbReference type="Proteomes" id="UP000278036"/>
    </source>
</evidence>
<protein>
    <submittedName>
        <fullName evidence="2">Alpha/beta fold hydrolase</fullName>
    </submittedName>
</protein>
<organism evidence="2 5">
    <name type="scientific">Teichococcus wenyumeiae</name>
    <dbReference type="NCBI Taxonomy" id="2478470"/>
    <lineage>
        <taxon>Bacteria</taxon>
        <taxon>Pseudomonadati</taxon>
        <taxon>Pseudomonadota</taxon>
        <taxon>Alphaproteobacteria</taxon>
        <taxon>Acetobacterales</taxon>
        <taxon>Roseomonadaceae</taxon>
        <taxon>Roseomonas</taxon>
    </lineage>
</organism>
<dbReference type="InterPro" id="IPR022742">
    <property type="entry name" value="Hydrolase_4"/>
</dbReference>
<proteinExistence type="predicted"/>
<dbReference type="PIRSF" id="PIRSF037442">
    <property type="entry name" value="UCP037442_abhydr"/>
    <property type="match status" value="1"/>
</dbReference>